<dbReference type="EMBL" id="BQKE01000001">
    <property type="protein sequence ID" value="GJM60844.1"/>
    <property type="molecule type" value="Genomic_DNA"/>
</dbReference>
<evidence type="ECO:0000256" key="2">
    <source>
        <dbReference type="ARBA" id="ARBA00013090"/>
    </source>
</evidence>
<name>A0AAN4VX42_9BACT</name>
<feature type="binding site" evidence="7">
    <location>
        <begin position="189"/>
        <end position="190"/>
    </location>
    <ligand>
        <name>substrate</name>
    </ligand>
</feature>
<evidence type="ECO:0000256" key="1">
    <source>
        <dbReference type="ARBA" id="ARBA00001602"/>
    </source>
</evidence>
<protein>
    <recommendedName>
        <fullName evidence="2 7">Glutamate racemase</fullName>
        <ecNumber evidence="2 7">5.1.1.3</ecNumber>
    </recommendedName>
</protein>
<dbReference type="InterPro" id="IPR018187">
    <property type="entry name" value="Asp/Glu_racemase_AS_1"/>
</dbReference>
<feature type="active site" description="Proton donor/acceptor" evidence="7">
    <location>
        <position position="75"/>
    </location>
</feature>
<accession>A0AAN4VX42</accession>
<dbReference type="InterPro" id="IPR015942">
    <property type="entry name" value="Asp/Glu/hydantoin_racemase"/>
</dbReference>
<comment type="caution">
    <text evidence="8">The sequence shown here is derived from an EMBL/GenBank/DDBJ whole genome shotgun (WGS) entry which is preliminary data.</text>
</comment>
<dbReference type="GO" id="GO:0071555">
    <property type="term" value="P:cell wall organization"/>
    <property type="evidence" value="ECO:0007669"/>
    <property type="project" value="UniProtKB-KW"/>
</dbReference>
<dbReference type="Pfam" id="PF01177">
    <property type="entry name" value="Asp_Glu_race"/>
    <property type="match status" value="1"/>
</dbReference>
<dbReference type="Gene3D" id="3.40.50.1860">
    <property type="match status" value="2"/>
</dbReference>
<dbReference type="PANTHER" id="PTHR21198">
    <property type="entry name" value="GLUTAMATE RACEMASE"/>
    <property type="match status" value="1"/>
</dbReference>
<evidence type="ECO:0000256" key="4">
    <source>
        <dbReference type="ARBA" id="ARBA00022984"/>
    </source>
</evidence>
<dbReference type="InterPro" id="IPR033134">
    <property type="entry name" value="Asp/Glu_racemase_AS_2"/>
</dbReference>
<keyword evidence="5 7" id="KW-0413">Isomerase</keyword>
<comment type="function">
    <text evidence="7">Provides the (R)-glutamate required for cell wall biosynthesis.</text>
</comment>
<evidence type="ECO:0000313" key="8">
    <source>
        <dbReference type="EMBL" id="GJM60844.1"/>
    </source>
</evidence>
<dbReference type="GO" id="GO:0009252">
    <property type="term" value="P:peptidoglycan biosynthetic process"/>
    <property type="evidence" value="ECO:0007669"/>
    <property type="project" value="UniProtKB-UniRule"/>
</dbReference>
<dbReference type="InterPro" id="IPR004391">
    <property type="entry name" value="Glu_race"/>
</dbReference>
<keyword evidence="9" id="KW-1185">Reference proteome</keyword>
<dbReference type="PROSITE" id="PS00923">
    <property type="entry name" value="ASP_GLU_RACEMASE_1"/>
    <property type="match status" value="1"/>
</dbReference>
<dbReference type="InterPro" id="IPR001920">
    <property type="entry name" value="Asp/Glu_race"/>
</dbReference>
<dbReference type="Proteomes" id="UP001310022">
    <property type="component" value="Unassembled WGS sequence"/>
</dbReference>
<comment type="pathway">
    <text evidence="7">Cell wall biogenesis; peptidoglycan biosynthesis.</text>
</comment>
<dbReference type="PANTHER" id="PTHR21198:SF2">
    <property type="entry name" value="GLUTAMATE RACEMASE"/>
    <property type="match status" value="1"/>
</dbReference>
<sequence length="270" mass="30028">MDNKNQPIGIFDSGIGGLTVAKAIKEVLPQERIVYFGDTAHLPYGEKSTAALQAYAIKICNVLLSMSCKMIVIACNSASAAAFDLVKEYVGSKAVVMNVIDPVVDYVVEHYPDQTVGLIGTRQTISSNIYRQRIHHFQKGVSLKSLATPLLAGMIEEGFHHNQISRSVINEYLSQKELADIRSLILGCTHYPLIKDEVEDFYKGKVDVIDSPAIVAAAIKDKLLEQGILRNQKPARQDYFMVSDYTQSFEMSSALFFGESVQLNKYPLWE</sequence>
<dbReference type="FunFam" id="3.40.50.1860:FF:000001">
    <property type="entry name" value="Glutamate racemase"/>
    <property type="match status" value="1"/>
</dbReference>
<feature type="binding site" evidence="7">
    <location>
        <begin position="12"/>
        <end position="13"/>
    </location>
    <ligand>
        <name>substrate</name>
    </ligand>
</feature>
<dbReference type="PROSITE" id="PS00924">
    <property type="entry name" value="ASP_GLU_RACEMASE_2"/>
    <property type="match status" value="1"/>
</dbReference>
<feature type="binding site" evidence="7">
    <location>
        <begin position="44"/>
        <end position="45"/>
    </location>
    <ligand>
        <name>substrate</name>
    </ligand>
</feature>
<comment type="similarity">
    <text evidence="7">Belongs to the aspartate/glutamate racemases family.</text>
</comment>
<dbReference type="RefSeq" id="WP_338236509.1">
    <property type="nucleotide sequence ID" value="NZ_BQKE01000001.1"/>
</dbReference>
<evidence type="ECO:0000256" key="6">
    <source>
        <dbReference type="ARBA" id="ARBA00023316"/>
    </source>
</evidence>
<dbReference type="AlphaFoldDB" id="A0AAN4VX42"/>
<evidence type="ECO:0000313" key="9">
    <source>
        <dbReference type="Proteomes" id="UP001310022"/>
    </source>
</evidence>
<organism evidence="8 9">
    <name type="scientific">Persicobacter diffluens</name>
    <dbReference type="NCBI Taxonomy" id="981"/>
    <lineage>
        <taxon>Bacteria</taxon>
        <taxon>Pseudomonadati</taxon>
        <taxon>Bacteroidota</taxon>
        <taxon>Cytophagia</taxon>
        <taxon>Cytophagales</taxon>
        <taxon>Persicobacteraceae</taxon>
        <taxon>Persicobacter</taxon>
    </lineage>
</organism>
<evidence type="ECO:0000256" key="7">
    <source>
        <dbReference type="HAMAP-Rule" id="MF_00258"/>
    </source>
</evidence>
<dbReference type="EC" id="5.1.1.3" evidence="2 7"/>
<keyword evidence="3 7" id="KW-0133">Cell shape</keyword>
<feature type="active site" description="Proton donor/acceptor" evidence="7">
    <location>
        <position position="188"/>
    </location>
</feature>
<dbReference type="GO" id="GO:0008881">
    <property type="term" value="F:glutamate racemase activity"/>
    <property type="evidence" value="ECO:0007669"/>
    <property type="project" value="UniProtKB-UniRule"/>
</dbReference>
<dbReference type="SUPFAM" id="SSF53681">
    <property type="entry name" value="Aspartate/glutamate racemase"/>
    <property type="match status" value="2"/>
</dbReference>
<comment type="catalytic activity">
    <reaction evidence="1 7">
        <text>L-glutamate = D-glutamate</text>
        <dbReference type="Rhea" id="RHEA:12813"/>
        <dbReference type="ChEBI" id="CHEBI:29985"/>
        <dbReference type="ChEBI" id="CHEBI:29986"/>
        <dbReference type="EC" id="5.1.1.3"/>
    </reaction>
</comment>
<dbReference type="NCBIfam" id="TIGR00067">
    <property type="entry name" value="glut_race"/>
    <property type="match status" value="1"/>
</dbReference>
<proteinExistence type="inferred from homology"/>
<evidence type="ECO:0000256" key="5">
    <source>
        <dbReference type="ARBA" id="ARBA00023235"/>
    </source>
</evidence>
<gene>
    <name evidence="7 8" type="primary">murI</name>
    <name evidence="8" type="ORF">PEDI_13960</name>
</gene>
<dbReference type="HAMAP" id="MF_00258">
    <property type="entry name" value="Glu_racemase"/>
    <property type="match status" value="1"/>
</dbReference>
<feature type="binding site" evidence="7">
    <location>
        <begin position="76"/>
        <end position="77"/>
    </location>
    <ligand>
        <name>substrate</name>
    </ligand>
</feature>
<keyword evidence="4 7" id="KW-0573">Peptidoglycan synthesis</keyword>
<evidence type="ECO:0000256" key="3">
    <source>
        <dbReference type="ARBA" id="ARBA00022960"/>
    </source>
</evidence>
<reference evidence="8 9" key="1">
    <citation type="submission" date="2021-12" db="EMBL/GenBank/DDBJ databases">
        <title>Genome sequencing of bacteria with rrn-lacking chromosome and rrn-plasmid.</title>
        <authorList>
            <person name="Anda M."/>
            <person name="Iwasaki W."/>
        </authorList>
    </citation>
    <scope>NUCLEOTIDE SEQUENCE [LARGE SCALE GENOMIC DNA]</scope>
    <source>
        <strain evidence="8 9">NBRC 15940</strain>
    </source>
</reference>
<keyword evidence="6 7" id="KW-0961">Cell wall biogenesis/degradation</keyword>
<dbReference type="GO" id="GO:0008360">
    <property type="term" value="P:regulation of cell shape"/>
    <property type="evidence" value="ECO:0007669"/>
    <property type="project" value="UniProtKB-KW"/>
</dbReference>